<dbReference type="AlphaFoldDB" id="X0UN06"/>
<protein>
    <submittedName>
        <fullName evidence="1">Uncharacterized protein</fullName>
    </submittedName>
</protein>
<comment type="caution">
    <text evidence="1">The sequence shown here is derived from an EMBL/GenBank/DDBJ whole genome shotgun (WGS) entry which is preliminary data.</text>
</comment>
<reference evidence="1" key="1">
    <citation type="journal article" date="2014" name="Front. Microbiol.">
        <title>High frequency of phylogenetically diverse reductive dehalogenase-homologous genes in deep subseafloor sedimentary metagenomes.</title>
        <authorList>
            <person name="Kawai M."/>
            <person name="Futagami T."/>
            <person name="Toyoda A."/>
            <person name="Takaki Y."/>
            <person name="Nishi S."/>
            <person name="Hori S."/>
            <person name="Arai W."/>
            <person name="Tsubouchi T."/>
            <person name="Morono Y."/>
            <person name="Uchiyama I."/>
            <person name="Ito T."/>
            <person name="Fujiyama A."/>
            <person name="Inagaki F."/>
            <person name="Takami H."/>
        </authorList>
    </citation>
    <scope>NUCLEOTIDE SEQUENCE</scope>
    <source>
        <strain evidence="1">Expedition CK06-06</strain>
    </source>
</reference>
<accession>X0UN06</accession>
<organism evidence="1">
    <name type="scientific">marine sediment metagenome</name>
    <dbReference type="NCBI Taxonomy" id="412755"/>
    <lineage>
        <taxon>unclassified sequences</taxon>
        <taxon>metagenomes</taxon>
        <taxon>ecological metagenomes</taxon>
    </lineage>
</organism>
<name>X0UN06_9ZZZZ</name>
<sequence>MILTQADVDEFVNEYSDFQTEYCYRDEDLAMSSEERFCAWLVDNPQTIVAAGFQEYVGARQSPLYR</sequence>
<evidence type="ECO:0000313" key="1">
    <source>
        <dbReference type="EMBL" id="GAG01713.1"/>
    </source>
</evidence>
<proteinExistence type="predicted"/>
<feature type="non-terminal residue" evidence="1">
    <location>
        <position position="66"/>
    </location>
</feature>
<dbReference type="EMBL" id="BARS01027854">
    <property type="protein sequence ID" value="GAG01713.1"/>
    <property type="molecule type" value="Genomic_DNA"/>
</dbReference>
<gene>
    <name evidence="1" type="ORF">S01H1_43709</name>
</gene>